<dbReference type="Pfam" id="PF00589">
    <property type="entry name" value="Phage_integrase"/>
    <property type="match status" value="1"/>
</dbReference>
<dbReference type="PROSITE" id="PS51898">
    <property type="entry name" value="TYR_RECOMBINASE"/>
    <property type="match status" value="1"/>
</dbReference>
<protein>
    <submittedName>
        <fullName evidence="3">Integrase</fullName>
    </submittedName>
</protein>
<dbReference type="AlphaFoldDB" id="A0A5U6FMS4"/>
<accession>A0A5U6FMS4</accession>
<proteinExistence type="predicted"/>
<evidence type="ECO:0000259" key="2">
    <source>
        <dbReference type="PROSITE" id="PS51898"/>
    </source>
</evidence>
<dbReference type="InterPro" id="IPR011010">
    <property type="entry name" value="DNA_brk_join_enz"/>
</dbReference>
<dbReference type="GO" id="GO:0015074">
    <property type="term" value="P:DNA integration"/>
    <property type="evidence" value="ECO:0007669"/>
    <property type="project" value="InterPro"/>
</dbReference>
<dbReference type="InterPro" id="IPR002104">
    <property type="entry name" value="Integrase_catalytic"/>
</dbReference>
<organism evidence="3">
    <name type="scientific">Salmonella enterica subsp. enterica serovar Agona</name>
    <dbReference type="NCBI Taxonomy" id="58095"/>
    <lineage>
        <taxon>Bacteria</taxon>
        <taxon>Pseudomonadati</taxon>
        <taxon>Pseudomonadota</taxon>
        <taxon>Gammaproteobacteria</taxon>
        <taxon>Enterobacterales</taxon>
        <taxon>Enterobacteriaceae</taxon>
        <taxon>Salmonella</taxon>
    </lineage>
</organism>
<dbReference type="InterPro" id="IPR013762">
    <property type="entry name" value="Integrase-like_cat_sf"/>
</dbReference>
<reference evidence="3" key="1">
    <citation type="submission" date="2018-05" db="EMBL/GenBank/DDBJ databases">
        <authorList>
            <person name="Ashton P.M."/>
            <person name="Dallman T."/>
            <person name="Nair S."/>
            <person name="De Pinna E."/>
            <person name="Peters T."/>
            <person name="Grant K."/>
        </authorList>
    </citation>
    <scope>NUCLEOTIDE SEQUENCE</scope>
    <source>
        <strain evidence="3">208936</strain>
    </source>
</reference>
<evidence type="ECO:0000313" key="3">
    <source>
        <dbReference type="EMBL" id="EBQ8903024.1"/>
    </source>
</evidence>
<comment type="caution">
    <text evidence="3">The sequence shown here is derived from an EMBL/GenBank/DDBJ whole genome shotgun (WGS) entry which is preliminary data.</text>
</comment>
<dbReference type="GO" id="GO:0003677">
    <property type="term" value="F:DNA binding"/>
    <property type="evidence" value="ECO:0007669"/>
    <property type="project" value="InterPro"/>
</dbReference>
<keyword evidence="1" id="KW-0233">DNA recombination</keyword>
<dbReference type="SUPFAM" id="SSF56349">
    <property type="entry name" value="DNA breaking-rejoining enzymes"/>
    <property type="match status" value="1"/>
</dbReference>
<dbReference type="EMBL" id="AAGQKS010000038">
    <property type="protein sequence ID" value="EBQ8903024.1"/>
    <property type="molecule type" value="Genomic_DNA"/>
</dbReference>
<feature type="domain" description="Tyr recombinase" evidence="2">
    <location>
        <begin position="1"/>
        <end position="57"/>
    </location>
</feature>
<gene>
    <name evidence="3" type="ORF">DKS77_19960</name>
</gene>
<evidence type="ECO:0000256" key="1">
    <source>
        <dbReference type="ARBA" id="ARBA00023172"/>
    </source>
</evidence>
<name>A0A5U6FMS4_SALET</name>
<dbReference type="Gene3D" id="1.10.443.10">
    <property type="entry name" value="Intergrase catalytic core"/>
    <property type="match status" value="1"/>
</dbReference>
<sequence>DLPKGQAVHVLRHTFAAHFMINGGNILTLQRIMGHATIQQTMTYAHLAPDFLQDAISLNPLKGGIHISST</sequence>
<dbReference type="GO" id="GO:0006310">
    <property type="term" value="P:DNA recombination"/>
    <property type="evidence" value="ECO:0007669"/>
    <property type="project" value="UniProtKB-KW"/>
</dbReference>
<feature type="non-terminal residue" evidence="3">
    <location>
        <position position="1"/>
    </location>
</feature>